<evidence type="ECO:0000313" key="3">
    <source>
        <dbReference type="Proteomes" id="UP000235025"/>
    </source>
</evidence>
<accession>A0A2N6KBZ0</accession>
<reference evidence="2 3" key="1">
    <citation type="submission" date="2017-07" db="EMBL/GenBank/DDBJ databases">
        <title>Genomes of Fischerella (Mastigocladus) sp. strains.</title>
        <authorList>
            <person name="Miller S.R."/>
        </authorList>
    </citation>
    <scope>NUCLEOTIDE SEQUENCE [LARGE SCALE GENOMIC DNA]</scope>
    <source>
        <strain evidence="2 3">CCMEE 5268</strain>
    </source>
</reference>
<dbReference type="Gene3D" id="3.90.550.10">
    <property type="entry name" value="Spore Coat Polysaccharide Biosynthesis Protein SpsA, Chain A"/>
    <property type="match status" value="1"/>
</dbReference>
<sequence>MELIENNQYPNTSNFSGEPLVSVVIPTYNRADLIRHTLNSAIRQSYKNLEIIIIDDGSVDNTEEVVKAISDSRIRYIRLPTNRGGSVARNTGIENARGEYIAFLDSDDLWAPEKIELQLASIQKHPDPQKVVCHTQIVFSFTRVSSYDQLAINTETLHIVPEKGKGEVETIADYLFCRHGELHTSSLMMHRSLALAARFRPGLKRHQDWDFCFRLEAQGAIFTFIKKPLVIWNADPRKDRISRMPDYQISVNWIREYQSSISSRASTGFMLTQVLPLLIERGEKLYAQKIILNALIYRLISLNDFKKLTFSAWGIWGMRKRARLMIKNIFFVLAK</sequence>
<dbReference type="PANTHER" id="PTHR43685">
    <property type="entry name" value="GLYCOSYLTRANSFERASE"/>
    <property type="match status" value="1"/>
</dbReference>
<evidence type="ECO:0000313" key="2">
    <source>
        <dbReference type="EMBL" id="PLZ96117.1"/>
    </source>
</evidence>
<protein>
    <submittedName>
        <fullName evidence="2">Glycosyl transferase family 2</fullName>
    </submittedName>
</protein>
<comment type="caution">
    <text evidence="2">The sequence shown here is derived from an EMBL/GenBank/DDBJ whole genome shotgun (WGS) entry which is preliminary data.</text>
</comment>
<dbReference type="PANTHER" id="PTHR43685:SF11">
    <property type="entry name" value="GLYCOSYLTRANSFERASE TAGX-RELATED"/>
    <property type="match status" value="1"/>
</dbReference>
<dbReference type="SUPFAM" id="SSF53448">
    <property type="entry name" value="Nucleotide-diphospho-sugar transferases"/>
    <property type="match status" value="1"/>
</dbReference>
<dbReference type="InterPro" id="IPR029044">
    <property type="entry name" value="Nucleotide-diphossugar_trans"/>
</dbReference>
<dbReference type="InterPro" id="IPR050834">
    <property type="entry name" value="Glycosyltransf_2"/>
</dbReference>
<dbReference type="GO" id="GO:0016740">
    <property type="term" value="F:transferase activity"/>
    <property type="evidence" value="ECO:0007669"/>
    <property type="project" value="UniProtKB-KW"/>
</dbReference>
<evidence type="ECO:0000259" key="1">
    <source>
        <dbReference type="Pfam" id="PF00535"/>
    </source>
</evidence>
<dbReference type="Proteomes" id="UP000235025">
    <property type="component" value="Unassembled WGS sequence"/>
</dbReference>
<feature type="domain" description="Glycosyltransferase 2-like" evidence="1">
    <location>
        <begin position="22"/>
        <end position="127"/>
    </location>
</feature>
<dbReference type="RefSeq" id="WP_102174429.1">
    <property type="nucleotide sequence ID" value="NZ_NMQA01000261.1"/>
</dbReference>
<name>A0A2N6KBZ0_9CYAN</name>
<dbReference type="Pfam" id="PF00535">
    <property type="entry name" value="Glycos_transf_2"/>
    <property type="match status" value="1"/>
</dbReference>
<dbReference type="CDD" id="cd00761">
    <property type="entry name" value="Glyco_tranf_GTA_type"/>
    <property type="match status" value="1"/>
</dbReference>
<dbReference type="InterPro" id="IPR001173">
    <property type="entry name" value="Glyco_trans_2-like"/>
</dbReference>
<gene>
    <name evidence="2" type="ORF">CEN50_19650</name>
</gene>
<keyword evidence="2" id="KW-0808">Transferase</keyword>
<dbReference type="AlphaFoldDB" id="A0A2N6KBZ0"/>
<proteinExistence type="predicted"/>
<dbReference type="EMBL" id="NMQA01000261">
    <property type="protein sequence ID" value="PLZ96117.1"/>
    <property type="molecule type" value="Genomic_DNA"/>
</dbReference>
<organism evidence="2 3">
    <name type="scientific">Fischerella thermalis CCMEE 5268</name>
    <dbReference type="NCBI Taxonomy" id="2019662"/>
    <lineage>
        <taxon>Bacteria</taxon>
        <taxon>Bacillati</taxon>
        <taxon>Cyanobacteriota</taxon>
        <taxon>Cyanophyceae</taxon>
        <taxon>Nostocales</taxon>
        <taxon>Hapalosiphonaceae</taxon>
        <taxon>Fischerella</taxon>
    </lineage>
</organism>